<sequence>MGDVKKREYRSRVREEGARRTRQAVVAAAAELFVGRGYAGTSLTDVAKTAGVSRPTVFAAFGSKPALLREVLDEALAGDDEPVAVRDRPWFRPVWDARTPAEVFDAYAGVCVLIASRAAKLFEAVRQAADDAPEAAELWATLQRNRRAGSTMVVEHAAGLGPLAHDLGTAIDVIWIYNDPALHASLVGGCGWPVPKFRDWLADSMKRAVLGQGPPAEDN</sequence>
<dbReference type="InterPro" id="IPR050109">
    <property type="entry name" value="HTH-type_TetR-like_transc_reg"/>
</dbReference>
<dbReference type="RefSeq" id="WP_189259211.1">
    <property type="nucleotide sequence ID" value="NZ_BMRE01000067.1"/>
</dbReference>
<keyword evidence="2 4" id="KW-0238">DNA-binding</keyword>
<evidence type="ECO:0000313" key="6">
    <source>
        <dbReference type="EMBL" id="GGU78867.1"/>
    </source>
</evidence>
<evidence type="ECO:0000256" key="2">
    <source>
        <dbReference type="ARBA" id="ARBA00023125"/>
    </source>
</evidence>
<dbReference type="Proteomes" id="UP000649573">
    <property type="component" value="Unassembled WGS sequence"/>
</dbReference>
<organism evidence="6 7">
    <name type="scientific">Lentzea flava</name>
    <dbReference type="NCBI Taxonomy" id="103732"/>
    <lineage>
        <taxon>Bacteria</taxon>
        <taxon>Bacillati</taxon>
        <taxon>Actinomycetota</taxon>
        <taxon>Actinomycetes</taxon>
        <taxon>Pseudonocardiales</taxon>
        <taxon>Pseudonocardiaceae</taxon>
        <taxon>Lentzea</taxon>
    </lineage>
</organism>
<evidence type="ECO:0000313" key="7">
    <source>
        <dbReference type="Proteomes" id="UP000649573"/>
    </source>
</evidence>
<gene>
    <name evidence="6" type="ORF">GCM10010178_82310</name>
</gene>
<name>A0ABQ2VFE3_9PSEU</name>
<proteinExistence type="predicted"/>
<evidence type="ECO:0000256" key="1">
    <source>
        <dbReference type="ARBA" id="ARBA00023015"/>
    </source>
</evidence>
<reference evidence="7" key="1">
    <citation type="journal article" date="2019" name="Int. J. Syst. Evol. Microbiol.">
        <title>The Global Catalogue of Microorganisms (GCM) 10K type strain sequencing project: providing services to taxonomists for standard genome sequencing and annotation.</title>
        <authorList>
            <consortium name="The Broad Institute Genomics Platform"/>
            <consortium name="The Broad Institute Genome Sequencing Center for Infectious Disease"/>
            <person name="Wu L."/>
            <person name="Ma J."/>
        </authorList>
    </citation>
    <scope>NUCLEOTIDE SEQUENCE [LARGE SCALE GENOMIC DNA]</scope>
    <source>
        <strain evidence="7">JCM 3296</strain>
    </source>
</reference>
<protein>
    <submittedName>
        <fullName evidence="6">DNA-binding protein</fullName>
    </submittedName>
</protein>
<feature type="DNA-binding region" description="H-T-H motif" evidence="4">
    <location>
        <begin position="42"/>
        <end position="61"/>
    </location>
</feature>
<dbReference type="Pfam" id="PF00440">
    <property type="entry name" value="TetR_N"/>
    <property type="match status" value="1"/>
</dbReference>
<dbReference type="GO" id="GO:0003677">
    <property type="term" value="F:DNA binding"/>
    <property type="evidence" value="ECO:0007669"/>
    <property type="project" value="UniProtKB-KW"/>
</dbReference>
<feature type="domain" description="HTH tetR-type" evidence="5">
    <location>
        <begin position="19"/>
        <end position="79"/>
    </location>
</feature>
<dbReference type="PANTHER" id="PTHR30055">
    <property type="entry name" value="HTH-TYPE TRANSCRIPTIONAL REGULATOR RUTR"/>
    <property type="match status" value="1"/>
</dbReference>
<dbReference type="EMBL" id="BMRE01000067">
    <property type="protein sequence ID" value="GGU78867.1"/>
    <property type="molecule type" value="Genomic_DNA"/>
</dbReference>
<evidence type="ECO:0000256" key="4">
    <source>
        <dbReference type="PROSITE-ProRule" id="PRU00335"/>
    </source>
</evidence>
<evidence type="ECO:0000256" key="3">
    <source>
        <dbReference type="ARBA" id="ARBA00023163"/>
    </source>
</evidence>
<dbReference type="PRINTS" id="PR00455">
    <property type="entry name" value="HTHTETR"/>
</dbReference>
<dbReference type="PROSITE" id="PS50977">
    <property type="entry name" value="HTH_TETR_2"/>
    <property type="match status" value="1"/>
</dbReference>
<evidence type="ECO:0000259" key="5">
    <source>
        <dbReference type="PROSITE" id="PS50977"/>
    </source>
</evidence>
<dbReference type="InterPro" id="IPR023772">
    <property type="entry name" value="DNA-bd_HTH_TetR-type_CS"/>
</dbReference>
<dbReference type="Gene3D" id="1.10.357.10">
    <property type="entry name" value="Tetracycline Repressor, domain 2"/>
    <property type="match status" value="1"/>
</dbReference>
<comment type="caution">
    <text evidence="6">The sequence shown here is derived from an EMBL/GenBank/DDBJ whole genome shotgun (WGS) entry which is preliminary data.</text>
</comment>
<dbReference type="PANTHER" id="PTHR30055:SF234">
    <property type="entry name" value="HTH-TYPE TRANSCRIPTIONAL REGULATOR BETI"/>
    <property type="match status" value="1"/>
</dbReference>
<keyword evidence="1" id="KW-0805">Transcription regulation</keyword>
<dbReference type="InterPro" id="IPR001647">
    <property type="entry name" value="HTH_TetR"/>
</dbReference>
<keyword evidence="3" id="KW-0804">Transcription</keyword>
<accession>A0ABQ2VFE3</accession>
<dbReference type="InterPro" id="IPR009057">
    <property type="entry name" value="Homeodomain-like_sf"/>
</dbReference>
<dbReference type="PROSITE" id="PS01081">
    <property type="entry name" value="HTH_TETR_1"/>
    <property type="match status" value="1"/>
</dbReference>
<keyword evidence="7" id="KW-1185">Reference proteome</keyword>
<dbReference type="SUPFAM" id="SSF46689">
    <property type="entry name" value="Homeodomain-like"/>
    <property type="match status" value="1"/>
</dbReference>